<reference evidence="2" key="1">
    <citation type="submission" date="2012-02" db="EMBL/GenBank/DDBJ databases">
        <title>Complete genome sequence of Candidatus Rickettsia amblyommii strain GAT-30V.</title>
        <authorList>
            <person name="Johnson S.L."/>
            <person name="Munk A.C."/>
            <person name="Han S."/>
            <person name="Bruce D.C."/>
            <person name="Dasch G.A."/>
        </authorList>
    </citation>
    <scope>NUCLEOTIDE SEQUENCE [LARGE SCALE GENOMIC DNA]</scope>
    <source>
        <strain evidence="2">GAT-30V</strain>
    </source>
</reference>
<dbReference type="EMBL" id="CP003334">
    <property type="protein sequence ID" value="AFC69990.1"/>
    <property type="molecule type" value="Genomic_DNA"/>
</dbReference>
<dbReference type="AlphaFoldDB" id="H8K646"/>
<name>H8K646_RICAG</name>
<dbReference type="Proteomes" id="UP000008005">
    <property type="component" value="Chromosome"/>
</dbReference>
<dbReference type="KEGG" id="ram:MCE_05740"/>
<organism evidence="1 2">
    <name type="scientific">Rickettsia amblyommatis (strain GAT-30V)</name>
    <name type="common">Rickettsia amblyommii</name>
    <dbReference type="NCBI Taxonomy" id="1105111"/>
    <lineage>
        <taxon>Bacteria</taxon>
        <taxon>Pseudomonadati</taxon>
        <taxon>Pseudomonadota</taxon>
        <taxon>Alphaproteobacteria</taxon>
        <taxon>Rickettsiales</taxon>
        <taxon>Rickettsiaceae</taxon>
        <taxon>Rickettsieae</taxon>
        <taxon>Rickettsia</taxon>
        <taxon>spotted fever group</taxon>
    </lineage>
</organism>
<evidence type="ECO:0000313" key="1">
    <source>
        <dbReference type="EMBL" id="AFC69990.1"/>
    </source>
</evidence>
<reference evidence="1 2" key="2">
    <citation type="journal article" date="2016" name="Int. J. Syst. Evol. Microbiol.">
        <title>Rickettsia amblyommatis sp. nov., a spotted fever group Rickettsia associated with multiple species of Amblyomma ticks in North, Central and South America.</title>
        <authorList>
            <person name="Karpathy S.E."/>
            <person name="Slater K.S."/>
            <person name="Goldsmith C.S."/>
            <person name="Nicholson W.L."/>
            <person name="Paddock C.D."/>
        </authorList>
    </citation>
    <scope>NUCLEOTIDE SEQUENCE [LARGE SCALE GENOMIC DNA]</scope>
    <source>
        <strain evidence="1 2">GAT-30V</strain>
    </source>
</reference>
<accession>H8K646</accession>
<gene>
    <name evidence="1" type="ordered locus">MCE_05740</name>
</gene>
<dbReference type="RefSeq" id="WP_014392505.1">
    <property type="nucleotide sequence ID" value="NC_017028.1"/>
</dbReference>
<sequence length="799" mass="94018">MSKRKSTDDSNNNIKQQKLDLERLSLQHMLLVAIAVKLWKNEDIQQKIGIIAASSQWIDSNKWQKIENKVADKAASLPLPNPIKEKVQAYVGLIGREVSDFIKYNAQYTFFSLSETVNYINNIYWEKSGLINYKKTAQALLSRNALNNYDKYRLACTYCLEDEIVIIVQQVSTSDIYWQDCLRSNNILVNFWSSALAGNIQDSNFYTRLIRHNHVNQVDRSLYEYMLLEVISINNAVAVEYIWNKLSDMEKLENIVKATEIALPYKNSKIITFLLSQMEEKQQAYILQNHASAILNIIIMDWPWRDYFWPAIHNILDMIHSKDYFNTLKVIADKIGKNSEGNYRQGEYKEIFRQLWQDAPQHLKKYMFEIQYHKPRYEDVLLAMTYRKNIDLLQLILSEPSISLEQKREIIFSSYGLEKCAGFLMHSRWGLLEIFMKYALTSPEDVESFKEILIKKKGGDLSSYFVKREEWDKLDEFLNWSLKLEEEANKFKLQELVCSYAFIELLEHSVTGDKADFTKVDHFLQQCFKSTNELYQYKTAMFQIDFLKSQFVKLACQLLQESKFELAEQALNWGFLNNQDAINNFKAILLSKKYAVYNTELIAHLICRNDQLQSLKKLTHWCIQSENEINDFKKEILHSKEEMLGICGRLLYRNEFKLADNFVNWCCSASQELVNKFKNQFMLYNNISDIFDELDLENNNPAEVIKWFNPSLETIEKFKEKFKNEWWFENVLNQLDAFIQRQKDKKNIEEEQLIIVSNVQNHLEQGAISNDYAVVYADNSTLELGHANNLSYDFMSTDL</sequence>
<dbReference type="HOGENOM" id="CLU_366524_0_0_5"/>
<protein>
    <submittedName>
        <fullName evidence="1">Uncharacterized protein</fullName>
    </submittedName>
</protein>
<evidence type="ECO:0000313" key="2">
    <source>
        <dbReference type="Proteomes" id="UP000008005"/>
    </source>
</evidence>
<proteinExistence type="predicted"/>